<keyword evidence="1" id="KW-1133">Transmembrane helix</keyword>
<dbReference type="AlphaFoldDB" id="A0A382WR37"/>
<dbReference type="EMBL" id="UINC01161447">
    <property type="protein sequence ID" value="SVD60648.1"/>
    <property type="molecule type" value="Genomic_DNA"/>
</dbReference>
<proteinExistence type="predicted"/>
<gene>
    <name evidence="2" type="ORF">METZ01_LOCUS413502</name>
</gene>
<evidence type="ECO:0000256" key="1">
    <source>
        <dbReference type="SAM" id="Phobius"/>
    </source>
</evidence>
<organism evidence="2">
    <name type="scientific">marine metagenome</name>
    <dbReference type="NCBI Taxonomy" id="408172"/>
    <lineage>
        <taxon>unclassified sequences</taxon>
        <taxon>metagenomes</taxon>
        <taxon>ecological metagenomes</taxon>
    </lineage>
</organism>
<feature type="transmembrane region" description="Helical" evidence="1">
    <location>
        <begin position="106"/>
        <end position="130"/>
    </location>
</feature>
<keyword evidence="1" id="KW-0812">Transmembrane</keyword>
<feature type="non-terminal residue" evidence="2">
    <location>
        <position position="210"/>
    </location>
</feature>
<protein>
    <submittedName>
        <fullName evidence="2">Uncharacterized protein</fullName>
    </submittedName>
</protein>
<accession>A0A382WR37</accession>
<keyword evidence="1" id="KW-0472">Membrane</keyword>
<reference evidence="2" key="1">
    <citation type="submission" date="2018-05" db="EMBL/GenBank/DDBJ databases">
        <authorList>
            <person name="Lanie J.A."/>
            <person name="Ng W.-L."/>
            <person name="Kazmierczak K.M."/>
            <person name="Andrzejewski T.M."/>
            <person name="Davidsen T.M."/>
            <person name="Wayne K.J."/>
            <person name="Tettelin H."/>
            <person name="Glass J.I."/>
            <person name="Rusch D."/>
            <person name="Podicherti R."/>
            <person name="Tsui H.-C.T."/>
            <person name="Winkler M.E."/>
        </authorList>
    </citation>
    <scope>NUCLEOTIDE SEQUENCE</scope>
</reference>
<evidence type="ECO:0000313" key="2">
    <source>
        <dbReference type="EMBL" id="SVD60648.1"/>
    </source>
</evidence>
<sequence>MRSNFKALLIWMDRWGVVSPEAQRDFLNSFDEAYREQERPTLEEGQLRASIARHRGVAEILAEVRQRDDAETAAKEREKERVLAEADDRRRRVWPLRTTAALGLFLLWYFVAMFGWSGLPFAAVFLAVFLPWRYRRSVRKAEEWIERDERERRHPSPWSTSLRSGSRFTKFDVPFSTIVHPATRFATLAHGKRTCSHCGKSPPDIWLTVK</sequence>
<name>A0A382WR37_9ZZZZ</name>